<reference evidence="5 6" key="1">
    <citation type="submission" date="2019-08" db="EMBL/GenBank/DDBJ databases">
        <title>Hyperibacter terrae gen. nov., sp. nov. and Hyperibacter viscosus sp. nov., two new members in the family Rhodospirillaceae isolated from the rhizosphere of Hypericum perforatum.</title>
        <authorList>
            <person name="Noviana Z."/>
        </authorList>
    </citation>
    <scope>NUCLEOTIDE SEQUENCE [LARGE SCALE GENOMIC DNA]</scope>
    <source>
        <strain evidence="5 6">R5959</strain>
    </source>
</reference>
<evidence type="ECO:0000313" key="6">
    <source>
        <dbReference type="Proteomes" id="UP000325797"/>
    </source>
</evidence>
<dbReference type="OrthoDB" id="9782219at2"/>
<dbReference type="AlphaFoldDB" id="A0A5J6N5R3"/>
<dbReference type="Proteomes" id="UP000325797">
    <property type="component" value="Chromosome"/>
</dbReference>
<evidence type="ECO:0000256" key="2">
    <source>
        <dbReference type="ARBA" id="ARBA00023125"/>
    </source>
</evidence>
<dbReference type="KEGG" id="hadh:FRZ61_41660"/>
<protein>
    <submittedName>
        <fullName evidence="5">HxlR family transcriptional regulator</fullName>
    </submittedName>
</protein>
<dbReference type="SUPFAM" id="SSF46785">
    <property type="entry name" value="Winged helix' DNA-binding domain"/>
    <property type="match status" value="1"/>
</dbReference>
<feature type="domain" description="HTH hxlR-type" evidence="4">
    <location>
        <begin position="19"/>
        <end position="116"/>
    </location>
</feature>
<dbReference type="InterPro" id="IPR002577">
    <property type="entry name" value="HTH_HxlR"/>
</dbReference>
<keyword evidence="1" id="KW-0805">Transcription regulation</keyword>
<evidence type="ECO:0000256" key="1">
    <source>
        <dbReference type="ARBA" id="ARBA00023015"/>
    </source>
</evidence>
<keyword evidence="2" id="KW-0238">DNA-binding</keyword>
<dbReference type="RefSeq" id="WP_151119523.1">
    <property type="nucleotide sequence ID" value="NZ_CP042582.1"/>
</dbReference>
<dbReference type="GO" id="GO:0003677">
    <property type="term" value="F:DNA binding"/>
    <property type="evidence" value="ECO:0007669"/>
    <property type="project" value="UniProtKB-KW"/>
</dbReference>
<dbReference type="InterPro" id="IPR036388">
    <property type="entry name" value="WH-like_DNA-bd_sf"/>
</dbReference>
<gene>
    <name evidence="5" type="ORF">FRZ61_41660</name>
</gene>
<dbReference type="EMBL" id="CP042582">
    <property type="protein sequence ID" value="QEX24225.1"/>
    <property type="molecule type" value="Genomic_DNA"/>
</dbReference>
<dbReference type="SUPFAM" id="SSF55718">
    <property type="entry name" value="SCP-like"/>
    <property type="match status" value="1"/>
</dbReference>
<dbReference type="PANTHER" id="PTHR33204">
    <property type="entry name" value="TRANSCRIPTIONAL REGULATOR, MARR FAMILY"/>
    <property type="match status" value="1"/>
</dbReference>
<name>A0A5J6N5R3_9PROT</name>
<dbReference type="InterPro" id="IPR036527">
    <property type="entry name" value="SCP2_sterol-bd_dom_sf"/>
</dbReference>
<dbReference type="PROSITE" id="PS51118">
    <property type="entry name" value="HTH_HXLR"/>
    <property type="match status" value="1"/>
</dbReference>
<dbReference type="Pfam" id="PF01638">
    <property type="entry name" value="HxlR"/>
    <property type="match status" value="1"/>
</dbReference>
<evidence type="ECO:0000313" key="5">
    <source>
        <dbReference type="EMBL" id="QEX24225.1"/>
    </source>
</evidence>
<dbReference type="InterPro" id="IPR011991">
    <property type="entry name" value="ArsR-like_HTH"/>
</dbReference>
<dbReference type="InterPro" id="IPR036390">
    <property type="entry name" value="WH_DNA-bd_sf"/>
</dbReference>
<dbReference type="PANTHER" id="PTHR33204:SF18">
    <property type="entry name" value="TRANSCRIPTIONAL REGULATORY PROTEIN"/>
    <property type="match status" value="1"/>
</dbReference>
<evidence type="ECO:0000259" key="4">
    <source>
        <dbReference type="PROSITE" id="PS51118"/>
    </source>
</evidence>
<keyword evidence="6" id="KW-1185">Reference proteome</keyword>
<keyword evidence="3" id="KW-0804">Transcription</keyword>
<dbReference type="Gene3D" id="1.10.10.10">
    <property type="entry name" value="Winged helix-like DNA-binding domain superfamily/Winged helix DNA-binding domain"/>
    <property type="match status" value="1"/>
</dbReference>
<organism evidence="5 6">
    <name type="scientific">Hypericibacter adhaerens</name>
    <dbReference type="NCBI Taxonomy" id="2602016"/>
    <lineage>
        <taxon>Bacteria</taxon>
        <taxon>Pseudomonadati</taxon>
        <taxon>Pseudomonadota</taxon>
        <taxon>Alphaproteobacteria</taxon>
        <taxon>Rhodospirillales</taxon>
        <taxon>Dongiaceae</taxon>
        <taxon>Hypericibacter</taxon>
    </lineage>
</organism>
<accession>A0A5J6N5R3</accession>
<dbReference type="GO" id="GO:0006355">
    <property type="term" value="P:regulation of DNA-templated transcription"/>
    <property type="evidence" value="ECO:0007669"/>
    <property type="project" value="UniProtKB-ARBA"/>
</dbReference>
<sequence length="242" mass="27113">MPSTTAAEPDGSNSYGQFCPVAMAAEIVCTRWTALLLREFMAGSTRFNELRRGVPRMSPALLSKRLKELEQAGIVERRRGTDGEDADYHLTPAGRDLRDVIWSLGMWGQRWIEAQVSLKNLDPSLLMWDMRRNLDPTPLPPRRSVIQLQYPELPAARRLWWLIIDKGKVDLCSVDPGFDVDLYVVSDLKTMTAIWMGLASVAGEVDAGRLILTGDMALQRSMQRWLGLSPFAKERKLAAAAA</sequence>
<dbReference type="CDD" id="cd00090">
    <property type="entry name" value="HTH_ARSR"/>
    <property type="match status" value="1"/>
</dbReference>
<evidence type="ECO:0000256" key="3">
    <source>
        <dbReference type="ARBA" id="ARBA00023163"/>
    </source>
</evidence>
<proteinExistence type="predicted"/>